<dbReference type="InterPro" id="IPR016677">
    <property type="entry name" value="UCP016817_carboligase"/>
</dbReference>
<dbReference type="Gene3D" id="3.30.470.20">
    <property type="entry name" value="ATP-grasp fold, B domain"/>
    <property type="match status" value="1"/>
</dbReference>
<dbReference type="SUPFAM" id="SSF56059">
    <property type="entry name" value="Glutathione synthetase ATP-binding domain-like"/>
    <property type="match status" value="1"/>
</dbReference>
<dbReference type="AlphaFoldDB" id="A0A133UGR9"/>
<dbReference type="GO" id="GO:0046872">
    <property type="term" value="F:metal ion binding"/>
    <property type="evidence" value="ECO:0007669"/>
    <property type="project" value="InterPro"/>
</dbReference>
<name>A0A133UGR9_9EURY</name>
<evidence type="ECO:0000256" key="2">
    <source>
        <dbReference type="ARBA" id="ARBA00022598"/>
    </source>
</evidence>
<evidence type="ECO:0000256" key="1">
    <source>
        <dbReference type="ARBA" id="ARBA00001936"/>
    </source>
</evidence>
<evidence type="ECO:0000313" key="7">
    <source>
        <dbReference type="EMBL" id="KXA93369.1"/>
    </source>
</evidence>
<dbReference type="PROSITE" id="PS00866">
    <property type="entry name" value="CPSASE_1"/>
    <property type="match status" value="1"/>
</dbReference>
<keyword evidence="3 5" id="KW-0547">Nucleotide-binding</keyword>
<comment type="cofactor">
    <cofactor evidence="1">
        <name>Mn(2+)</name>
        <dbReference type="ChEBI" id="CHEBI:29035"/>
    </cofactor>
</comment>
<dbReference type="Proteomes" id="UP000070373">
    <property type="component" value="Unassembled WGS sequence"/>
</dbReference>
<accession>A0A133UGR9</accession>
<evidence type="ECO:0000256" key="4">
    <source>
        <dbReference type="ARBA" id="ARBA00022840"/>
    </source>
</evidence>
<dbReference type="InterPro" id="IPR011761">
    <property type="entry name" value="ATP-grasp"/>
</dbReference>
<dbReference type="InterPro" id="IPR005479">
    <property type="entry name" value="CPAse_ATP-bd"/>
</dbReference>
<dbReference type="PIRSF" id="PIRSF016817">
    <property type="entry name" value="UCP016817_carboligase"/>
    <property type="match status" value="1"/>
</dbReference>
<proteinExistence type="predicted"/>
<dbReference type="EMBL" id="LHXN01000007">
    <property type="protein sequence ID" value="KXA93369.1"/>
    <property type="molecule type" value="Genomic_DNA"/>
</dbReference>
<protein>
    <recommendedName>
        <fullName evidence="6">ATP-grasp domain-containing protein</fullName>
    </recommendedName>
</protein>
<dbReference type="Gene3D" id="3.30.1490.20">
    <property type="entry name" value="ATP-grasp fold, A domain"/>
    <property type="match status" value="1"/>
</dbReference>
<evidence type="ECO:0000256" key="3">
    <source>
        <dbReference type="ARBA" id="ARBA00022741"/>
    </source>
</evidence>
<dbReference type="GO" id="GO:0005829">
    <property type="term" value="C:cytosol"/>
    <property type="evidence" value="ECO:0007669"/>
    <property type="project" value="TreeGrafter"/>
</dbReference>
<dbReference type="Pfam" id="PF02655">
    <property type="entry name" value="ATP-grasp_3"/>
    <property type="match status" value="1"/>
</dbReference>
<dbReference type="InterPro" id="IPR003806">
    <property type="entry name" value="ATP-grasp_PylC-type"/>
</dbReference>
<keyword evidence="4 5" id="KW-0067">ATP-binding</keyword>
<dbReference type="InterPro" id="IPR013815">
    <property type="entry name" value="ATP_grasp_subdomain_1"/>
</dbReference>
<reference evidence="7 8" key="1">
    <citation type="journal article" date="2016" name="Sci. Rep.">
        <title>Metabolic traits of an uncultured archaeal lineage -MSBL1- from brine pools of the Red Sea.</title>
        <authorList>
            <person name="Mwirichia R."/>
            <person name="Alam I."/>
            <person name="Rashid M."/>
            <person name="Vinu M."/>
            <person name="Ba-Alawi W."/>
            <person name="Anthony Kamau A."/>
            <person name="Kamanda Ngugi D."/>
            <person name="Goker M."/>
            <person name="Klenk H.P."/>
            <person name="Bajic V."/>
            <person name="Stingl U."/>
        </authorList>
    </citation>
    <scope>NUCLEOTIDE SEQUENCE [LARGE SCALE GENOMIC DNA]</scope>
    <source>
        <strain evidence="7">SCGC-AAA259E17</strain>
    </source>
</reference>
<keyword evidence="2" id="KW-0436">Ligase</keyword>
<feature type="domain" description="ATP-grasp" evidence="6">
    <location>
        <begin position="127"/>
        <end position="320"/>
    </location>
</feature>
<dbReference type="GO" id="GO:0016874">
    <property type="term" value="F:ligase activity"/>
    <property type="evidence" value="ECO:0007669"/>
    <property type="project" value="UniProtKB-KW"/>
</dbReference>
<dbReference type="PANTHER" id="PTHR43055">
    <property type="entry name" value="FORMATE-DEPENDENT PHOSPHORIBOSYLGLYCINAMIDE FORMYLTRANSFERASE"/>
    <property type="match status" value="1"/>
</dbReference>
<evidence type="ECO:0000256" key="5">
    <source>
        <dbReference type="PROSITE-ProRule" id="PRU00409"/>
    </source>
</evidence>
<dbReference type="PANTHER" id="PTHR43055:SF1">
    <property type="entry name" value="FORMATE-DEPENDENT PHOSPHORIBOSYLGLYCINAMIDE FORMYLTRANSFERASE"/>
    <property type="match status" value="1"/>
</dbReference>
<dbReference type="PROSITE" id="PS50975">
    <property type="entry name" value="ATP_GRASP"/>
    <property type="match status" value="1"/>
</dbReference>
<organism evidence="7 8">
    <name type="scientific">candidate division MSBL1 archaeon SCGC-AAA259E17</name>
    <dbReference type="NCBI Taxonomy" id="1698263"/>
    <lineage>
        <taxon>Archaea</taxon>
        <taxon>Methanobacteriati</taxon>
        <taxon>Methanobacteriota</taxon>
        <taxon>candidate division MSBL1</taxon>
    </lineage>
</organism>
<comment type="caution">
    <text evidence="7">The sequence shown here is derived from an EMBL/GenBank/DDBJ whole genome shotgun (WGS) entry which is preliminary data.</text>
</comment>
<gene>
    <name evidence="7" type="ORF">AKJ64_00865</name>
</gene>
<evidence type="ECO:0000313" key="8">
    <source>
        <dbReference type="Proteomes" id="UP000070373"/>
    </source>
</evidence>
<evidence type="ECO:0000259" key="6">
    <source>
        <dbReference type="PROSITE" id="PS50975"/>
    </source>
</evidence>
<keyword evidence="8" id="KW-1185">Reference proteome</keyword>
<dbReference type="GO" id="GO:0005524">
    <property type="term" value="F:ATP binding"/>
    <property type="evidence" value="ECO:0007669"/>
    <property type="project" value="UniProtKB-UniRule"/>
</dbReference>
<sequence>MENCNITKFDLNFTKTLLVAGVNTRPIVRSAKNLGLQVIAIDCFEDQYISKHTDALFMTGERSKISKPKEFFHLALEALDSYNPDVVILSSGMENCPEKVEKLGKRIKIAGNKPSQLEICRNERRLFDIADNLEIPHPKTKQIENKDEALENAREIGFPLLIKPSRGGGGIGIKLVENEAELINRWKNLSLDRDRNVSYLQEFINGRNASASVLSTGSRAKCLTVNEQIIGEKKLDVPRRFGYCGNVIPLSEEDNTISKLKEYSESICEELELLGSNGVDFVVKDKPYLVEVNPRLQNTMDLVELSLGINLLEEHFKSFSGEIVESPPLLQCSAKLIVYARKTLKVPDLTSFQDAVDIPKPKSFIKKGMPICSVLKTGHKREKVVEKAYELAKKIQRRVYGSPEPSS</sequence>